<accession>A0A9P7ASR4</accession>
<evidence type="ECO:0000313" key="2">
    <source>
        <dbReference type="EMBL" id="KAG1794684.1"/>
    </source>
</evidence>
<feature type="region of interest" description="Disordered" evidence="1">
    <location>
        <begin position="1"/>
        <end position="471"/>
    </location>
</feature>
<dbReference type="AlphaFoldDB" id="A0A9P7ASR4"/>
<feature type="compositionally biased region" description="Polar residues" evidence="1">
    <location>
        <begin position="441"/>
        <end position="471"/>
    </location>
</feature>
<protein>
    <submittedName>
        <fullName evidence="2">Uncharacterized protein</fullName>
    </submittedName>
</protein>
<dbReference type="RefSeq" id="XP_041160795.1">
    <property type="nucleotide sequence ID" value="XM_041300080.1"/>
</dbReference>
<feature type="compositionally biased region" description="Basic and acidic residues" evidence="1">
    <location>
        <begin position="376"/>
        <end position="407"/>
    </location>
</feature>
<gene>
    <name evidence="2" type="ORF">HD556DRAFT_1308032</name>
</gene>
<evidence type="ECO:0000256" key="1">
    <source>
        <dbReference type="SAM" id="MobiDB-lite"/>
    </source>
</evidence>
<feature type="region of interest" description="Disordered" evidence="1">
    <location>
        <begin position="499"/>
        <end position="563"/>
    </location>
</feature>
<evidence type="ECO:0000313" key="3">
    <source>
        <dbReference type="Proteomes" id="UP000719766"/>
    </source>
</evidence>
<comment type="caution">
    <text evidence="2">The sequence shown here is derived from an EMBL/GenBank/DDBJ whole genome shotgun (WGS) entry which is preliminary data.</text>
</comment>
<dbReference type="Proteomes" id="UP000719766">
    <property type="component" value="Unassembled WGS sequence"/>
</dbReference>
<feature type="compositionally biased region" description="Basic residues" evidence="1">
    <location>
        <begin position="206"/>
        <end position="219"/>
    </location>
</feature>
<feature type="region of interest" description="Disordered" evidence="1">
    <location>
        <begin position="818"/>
        <end position="864"/>
    </location>
</feature>
<keyword evidence="3" id="KW-1185">Reference proteome</keyword>
<feature type="compositionally biased region" description="Basic and acidic residues" evidence="1">
    <location>
        <begin position="818"/>
        <end position="831"/>
    </location>
</feature>
<dbReference type="OrthoDB" id="2674253at2759"/>
<feature type="compositionally biased region" description="Polar residues" evidence="1">
    <location>
        <begin position="180"/>
        <end position="190"/>
    </location>
</feature>
<feature type="compositionally biased region" description="Low complexity" evidence="1">
    <location>
        <begin position="93"/>
        <end position="114"/>
    </location>
</feature>
<dbReference type="GeneID" id="64593844"/>
<dbReference type="EMBL" id="JABBWE010000025">
    <property type="protein sequence ID" value="KAG1794684.1"/>
    <property type="molecule type" value="Genomic_DNA"/>
</dbReference>
<name>A0A9P7ASR4_9AGAM</name>
<sequence>MSTRRVTRAKNATQHPGIPDITPKKKRRTAEEVAAERQSKLDAKEEKERTKRASIKRVAKYEKNQADQDVVTDATPRAAPPKPKPIPSKRKAVVAPPATKKKVTPPATKKVTPPSDAEMSDAQAAPSVPRPRPKPIPRKQKVIVQTPAAEDNGFLSDAEMDDVAAEMDDAAADSSAFNPDPTQHSGTVTSDIDADGSDSAMPSSPPRKKTKVSGKKAGKVTKSSVRDAIKAVQQTHMSGKSKAADRKKTAPHSTISLNSDDSNDSDDSDILVVDATPKKAPSKQPASVQQDDDAMVVDRPSTKASKKATSKKSAQSVPAARLNNDSDEPITSHPPGRQPPQWTMPILSEYDRGATPMAGAPGRVDKKDKGKQKQKKEKEGKGKGKADLADDKKISVSRQARSDEKRIPPSSKSDSTPNGKDFSTGINDWAASIPKNAKPTKATTSQPSIFKNSTSSRRLPPLTNASTRSSTNSVLTANVLISHAIPITQEPKEQDTLQLHDGLGGLSDEDETQGLEREAAVASPPKGKKRVSSSALVKDSPGKPPARQAERTKKPGNNDLPDGVEQKLWRRVFVSTYMQYVATLANPWEVPPKLACQKLQVIWDAIFPNISCTVTSTSTVYLITVQRVADSYRSFIGSAAIAIVIAYLESQDTLKHSDDNRVEFATYALDKLRFLYKKANGDDKSKFRGLYQGAFVVQTFGAHFTAINGARKIHGLLDKPEEDLNPAGGLALSCAAVERALTLIATRTITIEMVLAAKGKSIPLPKTLNHSTGKVSNRQTGFNDVTWGSSTRSYVKSIVKSLREEKFQAIITSAKEFSKKSHRSGNDRAVDDAVDDEDFDERAQLVDISESESGSEDSDGSDVE</sequence>
<feature type="compositionally biased region" description="Acidic residues" evidence="1">
    <location>
        <begin position="158"/>
        <end position="171"/>
    </location>
</feature>
<feature type="compositionally biased region" description="Acidic residues" evidence="1">
    <location>
        <begin position="849"/>
        <end position="864"/>
    </location>
</feature>
<feature type="compositionally biased region" description="Basic and acidic residues" evidence="1">
    <location>
        <begin position="29"/>
        <end position="51"/>
    </location>
</feature>
<organism evidence="2 3">
    <name type="scientific">Suillus plorans</name>
    <dbReference type="NCBI Taxonomy" id="116603"/>
    <lineage>
        <taxon>Eukaryota</taxon>
        <taxon>Fungi</taxon>
        <taxon>Dikarya</taxon>
        <taxon>Basidiomycota</taxon>
        <taxon>Agaricomycotina</taxon>
        <taxon>Agaricomycetes</taxon>
        <taxon>Agaricomycetidae</taxon>
        <taxon>Boletales</taxon>
        <taxon>Suillineae</taxon>
        <taxon>Suillaceae</taxon>
        <taxon>Suillus</taxon>
    </lineage>
</organism>
<proteinExistence type="predicted"/>
<feature type="compositionally biased region" description="Basic residues" evidence="1">
    <location>
        <begin position="131"/>
        <end position="141"/>
    </location>
</feature>
<reference evidence="2" key="1">
    <citation type="journal article" date="2020" name="New Phytol.">
        <title>Comparative genomics reveals dynamic genome evolution in host specialist ectomycorrhizal fungi.</title>
        <authorList>
            <person name="Lofgren L.A."/>
            <person name="Nguyen N.H."/>
            <person name="Vilgalys R."/>
            <person name="Ruytinx J."/>
            <person name="Liao H.L."/>
            <person name="Branco S."/>
            <person name="Kuo A."/>
            <person name="LaButti K."/>
            <person name="Lipzen A."/>
            <person name="Andreopoulos W."/>
            <person name="Pangilinan J."/>
            <person name="Riley R."/>
            <person name="Hundley H."/>
            <person name="Na H."/>
            <person name="Barry K."/>
            <person name="Grigoriev I.V."/>
            <person name="Stajich J.E."/>
            <person name="Kennedy P.G."/>
        </authorList>
    </citation>
    <scope>NUCLEOTIDE SEQUENCE</scope>
    <source>
        <strain evidence="2">S12</strain>
    </source>
</reference>